<organism evidence="2 3">
    <name type="scientific">Rangifer tarandus platyrhynchus</name>
    <name type="common">Svalbard reindeer</name>
    <dbReference type="NCBI Taxonomy" id="3082113"/>
    <lineage>
        <taxon>Eukaryota</taxon>
        <taxon>Metazoa</taxon>
        <taxon>Chordata</taxon>
        <taxon>Craniata</taxon>
        <taxon>Vertebrata</taxon>
        <taxon>Euteleostomi</taxon>
        <taxon>Mammalia</taxon>
        <taxon>Eutheria</taxon>
        <taxon>Laurasiatheria</taxon>
        <taxon>Artiodactyla</taxon>
        <taxon>Ruminantia</taxon>
        <taxon>Pecora</taxon>
        <taxon>Cervidae</taxon>
        <taxon>Odocoileinae</taxon>
        <taxon>Rangifer</taxon>
    </lineage>
</organism>
<gene>
    <name evidence="2" type="ORF">MRATA1EN1_LOCUS20502</name>
</gene>
<accession>A0ABN8ZCC3</accession>
<sequence length="300" mass="32341">MGATIATLAYVLRLTGPLNLTNTHLVLTGRGSCGGFTEGPTPGPGTDRCPDPQEQEPGGELTSLVSHCFTNHTHRFREEKATWLNESQKLRLWCQPGFPGLKMSQHWNSLSPSSQGDTTIPRQGGRAVTGGMDRQTGQTSRTATVSASQGHARRTSGGTGRVQGSQPFSDADAPWTLRTAGLEACSLGPLPSLSPVWTTWLLADAGDACETPGPAGRAERRMVHWAGELQLTRDTRPGILPWWTSPGRSRRDWTAHGAVVYESPRERTEGALVRVSDVPALPTLGPSWALGLGRHWVKKD</sequence>
<evidence type="ECO:0000313" key="3">
    <source>
        <dbReference type="Proteomes" id="UP001176941"/>
    </source>
</evidence>
<dbReference type="EMBL" id="OX459967">
    <property type="protein sequence ID" value="CAI9171540.1"/>
    <property type="molecule type" value="Genomic_DNA"/>
</dbReference>
<name>A0ABN8ZCC3_RANTA</name>
<reference evidence="2" key="1">
    <citation type="submission" date="2023-04" db="EMBL/GenBank/DDBJ databases">
        <authorList>
            <consortium name="ELIXIR-Norway"/>
        </authorList>
    </citation>
    <scope>NUCLEOTIDE SEQUENCE [LARGE SCALE GENOMIC DNA]</scope>
</reference>
<feature type="compositionally biased region" description="Polar residues" evidence="1">
    <location>
        <begin position="135"/>
        <end position="149"/>
    </location>
</feature>
<feature type="region of interest" description="Disordered" evidence="1">
    <location>
        <begin position="108"/>
        <end position="172"/>
    </location>
</feature>
<proteinExistence type="predicted"/>
<feature type="region of interest" description="Disordered" evidence="1">
    <location>
        <begin position="35"/>
        <end position="58"/>
    </location>
</feature>
<evidence type="ECO:0000256" key="1">
    <source>
        <dbReference type="SAM" id="MobiDB-lite"/>
    </source>
</evidence>
<feature type="compositionally biased region" description="Polar residues" evidence="1">
    <location>
        <begin position="108"/>
        <end position="121"/>
    </location>
</feature>
<dbReference type="Proteomes" id="UP001176941">
    <property type="component" value="Chromosome 31"/>
</dbReference>
<evidence type="ECO:0000313" key="2">
    <source>
        <dbReference type="EMBL" id="CAI9171540.1"/>
    </source>
</evidence>
<keyword evidence="3" id="KW-1185">Reference proteome</keyword>
<protein>
    <submittedName>
        <fullName evidence="2">Uncharacterized protein</fullName>
    </submittedName>
</protein>